<reference evidence="1" key="2">
    <citation type="journal article" date="2023" name="Int. J. Mol. Sci.">
        <title>De Novo Assembly and Annotation of 11 Diverse Shrub Willow (Salix) Genomes Reveals Novel Gene Organization in Sex-Linked Regions.</title>
        <authorList>
            <person name="Hyden B."/>
            <person name="Feng K."/>
            <person name="Yates T.B."/>
            <person name="Jawdy S."/>
            <person name="Cereghino C."/>
            <person name="Smart L.B."/>
            <person name="Muchero W."/>
        </authorList>
    </citation>
    <scope>NUCLEOTIDE SEQUENCE</scope>
    <source>
        <tissue evidence="1">Shoot tip</tissue>
    </source>
</reference>
<dbReference type="Proteomes" id="UP001151532">
    <property type="component" value="Chromosome 3"/>
</dbReference>
<sequence>MQNRALREKETINQRNPETMRFQRGDVVWARVIYPQTWYPGLVSTTDTLGIFVSFFSIIKPRYVVESEVLVDHVLNFIARRAVSSLKCPCQYPLLESENERRKNRNGDEGFLFCANSVVQMLRRFMVTHQKLLLNEDGIKKKHNKDDCVCLPASGNATQSATQKSVTSKLEVESLREDQPSELLTQTKQTKPQPLTEMPVNLHCLAPNTIFMSECLNIVRQSCLRFGNSSYPSTSNLELRKLFCRSSGIRISYPECIRSQPSVEVDGKTGWEIFAPPAPYVANPINFTGVKRQNDQPADSGFSFKLLKCTPLFSISKAGAYHQKRRPEPRVHISDNLIPVPAFLDSICNTRALLSLTGGDAHLLSRTRFETGAEIQDCHSMHLVKNMPHALPCKRCILL</sequence>
<comment type="caution">
    <text evidence="1">The sequence shown here is derived from an EMBL/GenBank/DDBJ whole genome shotgun (WGS) entry which is preliminary data.</text>
</comment>
<keyword evidence="2" id="KW-1185">Reference proteome</keyword>
<gene>
    <name evidence="1" type="ORF">OIU79_009766</name>
</gene>
<proteinExistence type="predicted"/>
<evidence type="ECO:0000313" key="2">
    <source>
        <dbReference type="Proteomes" id="UP001151532"/>
    </source>
</evidence>
<organism evidence="1 2">
    <name type="scientific">Salix purpurea</name>
    <name type="common">Purple osier willow</name>
    <dbReference type="NCBI Taxonomy" id="77065"/>
    <lineage>
        <taxon>Eukaryota</taxon>
        <taxon>Viridiplantae</taxon>
        <taxon>Streptophyta</taxon>
        <taxon>Embryophyta</taxon>
        <taxon>Tracheophyta</taxon>
        <taxon>Spermatophyta</taxon>
        <taxon>Magnoliopsida</taxon>
        <taxon>eudicotyledons</taxon>
        <taxon>Gunneridae</taxon>
        <taxon>Pentapetalae</taxon>
        <taxon>rosids</taxon>
        <taxon>fabids</taxon>
        <taxon>Malpighiales</taxon>
        <taxon>Salicaceae</taxon>
        <taxon>Saliceae</taxon>
        <taxon>Salix</taxon>
    </lineage>
</organism>
<accession>A0A9Q0T902</accession>
<dbReference type="AlphaFoldDB" id="A0A9Q0T902"/>
<dbReference type="OrthoDB" id="1914593at2759"/>
<evidence type="ECO:0000313" key="1">
    <source>
        <dbReference type="EMBL" id="KAJ6704925.1"/>
    </source>
</evidence>
<reference evidence="1" key="1">
    <citation type="submission" date="2022-11" db="EMBL/GenBank/DDBJ databases">
        <authorList>
            <person name="Hyden B.L."/>
            <person name="Feng K."/>
            <person name="Yates T."/>
            <person name="Jawdy S."/>
            <person name="Smart L.B."/>
            <person name="Muchero W."/>
        </authorList>
    </citation>
    <scope>NUCLEOTIDE SEQUENCE</scope>
    <source>
        <tissue evidence="1">Shoot tip</tissue>
    </source>
</reference>
<name>A0A9Q0T902_SALPP</name>
<protein>
    <submittedName>
        <fullName evidence="1">PWWP DOMAIN-CONTAINING PROTEIN</fullName>
    </submittedName>
</protein>
<dbReference type="EMBL" id="JAPFFK010000016">
    <property type="protein sequence ID" value="KAJ6704925.1"/>
    <property type="molecule type" value="Genomic_DNA"/>
</dbReference>